<reference evidence="1 2" key="1">
    <citation type="submission" date="2022-05" db="EMBL/GenBank/DDBJ databases">
        <authorList>
            <consortium name="Genoscope - CEA"/>
            <person name="William W."/>
        </authorList>
    </citation>
    <scope>NUCLEOTIDE SEQUENCE [LARGE SCALE GENOMIC DNA]</scope>
</reference>
<accession>A0ABN8M7A9</accession>
<name>A0ABN8M7A9_9CNID</name>
<evidence type="ECO:0000313" key="1">
    <source>
        <dbReference type="EMBL" id="CAH3023546.1"/>
    </source>
</evidence>
<proteinExistence type="predicted"/>
<comment type="caution">
    <text evidence="1">The sequence shown here is derived from an EMBL/GenBank/DDBJ whole genome shotgun (WGS) entry which is preliminary data.</text>
</comment>
<keyword evidence="2" id="KW-1185">Reference proteome</keyword>
<dbReference type="Proteomes" id="UP001159427">
    <property type="component" value="Unassembled WGS sequence"/>
</dbReference>
<organism evidence="1 2">
    <name type="scientific">Porites evermanni</name>
    <dbReference type="NCBI Taxonomy" id="104178"/>
    <lineage>
        <taxon>Eukaryota</taxon>
        <taxon>Metazoa</taxon>
        <taxon>Cnidaria</taxon>
        <taxon>Anthozoa</taxon>
        <taxon>Hexacorallia</taxon>
        <taxon>Scleractinia</taxon>
        <taxon>Fungiina</taxon>
        <taxon>Poritidae</taxon>
        <taxon>Porites</taxon>
    </lineage>
</organism>
<sequence>MIATNKRHRLHVSEQRIRQFSVGEVVIFKDPENVLAKTKKDAKDPFKARNNGKQHMSTLYAGMLTRFLGENKTREEKNPQTRTISHKDVADEVTSFAYSFRLKHKIIHQKETQELEETEKSIEELWLALDFGAAASMLSTQETNCRVVTKYQNQYESGILSLMKRNFKFFLIGSVLWEKERILITTCHSLLYTNISLYIKRAVLDSSSFK</sequence>
<protein>
    <submittedName>
        <fullName evidence="1">Uncharacterized protein</fullName>
    </submittedName>
</protein>
<dbReference type="EMBL" id="CALNXI010000265">
    <property type="protein sequence ID" value="CAH3023546.1"/>
    <property type="molecule type" value="Genomic_DNA"/>
</dbReference>
<gene>
    <name evidence="1" type="ORF">PEVE_00019616</name>
</gene>
<evidence type="ECO:0000313" key="2">
    <source>
        <dbReference type="Proteomes" id="UP001159427"/>
    </source>
</evidence>